<proteinExistence type="predicted"/>
<dbReference type="Proteomes" id="UP001055072">
    <property type="component" value="Unassembled WGS sequence"/>
</dbReference>
<name>A0ACB8UIK9_9APHY</name>
<dbReference type="EMBL" id="MU274900">
    <property type="protein sequence ID" value="KAI0094141.1"/>
    <property type="molecule type" value="Genomic_DNA"/>
</dbReference>
<sequence length="97" mass="9954">MHRPSLSPTGVHLFSSSLSSIALNGARTPVDDSGVSGHTSSACIILGAIVFSSPGVGMAASALVELELALEKFAKGAEQSTRARQAYGILRDLKSKA</sequence>
<evidence type="ECO:0000313" key="2">
    <source>
        <dbReference type="Proteomes" id="UP001055072"/>
    </source>
</evidence>
<reference evidence="1" key="1">
    <citation type="journal article" date="2021" name="Environ. Microbiol.">
        <title>Gene family expansions and transcriptome signatures uncover fungal adaptations to wood decay.</title>
        <authorList>
            <person name="Hage H."/>
            <person name="Miyauchi S."/>
            <person name="Viragh M."/>
            <person name="Drula E."/>
            <person name="Min B."/>
            <person name="Chaduli D."/>
            <person name="Navarro D."/>
            <person name="Favel A."/>
            <person name="Norest M."/>
            <person name="Lesage-Meessen L."/>
            <person name="Balint B."/>
            <person name="Merenyi Z."/>
            <person name="de Eugenio L."/>
            <person name="Morin E."/>
            <person name="Martinez A.T."/>
            <person name="Baldrian P."/>
            <person name="Stursova M."/>
            <person name="Martinez M.J."/>
            <person name="Novotny C."/>
            <person name="Magnuson J.K."/>
            <person name="Spatafora J.W."/>
            <person name="Maurice S."/>
            <person name="Pangilinan J."/>
            <person name="Andreopoulos W."/>
            <person name="LaButti K."/>
            <person name="Hundley H."/>
            <person name="Na H."/>
            <person name="Kuo A."/>
            <person name="Barry K."/>
            <person name="Lipzen A."/>
            <person name="Henrissat B."/>
            <person name="Riley R."/>
            <person name="Ahrendt S."/>
            <person name="Nagy L.G."/>
            <person name="Grigoriev I.V."/>
            <person name="Martin F."/>
            <person name="Rosso M.N."/>
        </authorList>
    </citation>
    <scope>NUCLEOTIDE SEQUENCE</scope>
    <source>
        <strain evidence="1">CBS 384.51</strain>
    </source>
</reference>
<evidence type="ECO:0000313" key="1">
    <source>
        <dbReference type="EMBL" id="KAI0094141.1"/>
    </source>
</evidence>
<gene>
    <name evidence="1" type="ORF">BDY19DRAFT_988014</name>
</gene>
<organism evidence="1 2">
    <name type="scientific">Irpex rosettiformis</name>
    <dbReference type="NCBI Taxonomy" id="378272"/>
    <lineage>
        <taxon>Eukaryota</taxon>
        <taxon>Fungi</taxon>
        <taxon>Dikarya</taxon>
        <taxon>Basidiomycota</taxon>
        <taxon>Agaricomycotina</taxon>
        <taxon>Agaricomycetes</taxon>
        <taxon>Polyporales</taxon>
        <taxon>Irpicaceae</taxon>
        <taxon>Irpex</taxon>
    </lineage>
</organism>
<accession>A0ACB8UIK9</accession>
<keyword evidence="2" id="KW-1185">Reference proteome</keyword>
<protein>
    <submittedName>
        <fullName evidence="1">Uncharacterized protein</fullName>
    </submittedName>
</protein>
<comment type="caution">
    <text evidence="1">The sequence shown here is derived from an EMBL/GenBank/DDBJ whole genome shotgun (WGS) entry which is preliminary data.</text>
</comment>